<feature type="domain" description="Integral membrane bound transporter" evidence="8">
    <location>
        <begin position="387"/>
        <end position="514"/>
    </location>
</feature>
<keyword evidence="12" id="KW-1185">Reference proteome</keyword>
<name>A0AAC8Q5E8_9BACT</name>
<sequence length="710" mass="77793">MRDLKRLLHPAHLWDLFVTSDPALGRLRQGARAVLGAGLAALIISQLARWLGEPPTVTMVGTMMGMMGSQLATEPDPRSQRRTTLLMALPATASLVLGTLTSRIPLLGAAAFAVTIFLATYARRFGPRGLALGMIGFFAFFNALFFHAQVAQLPALAGAALLALGIAYGVRFVLIPDRPSRELHRFLRTFRKTVAIVLWELRDVPERPRMTRSLQRRLHREQDRLNDSALAVEELLTRCQPALRLRIFDLELAVSRVIGAVQQVVESGALAPEARREIRQALAAARTFVRNGDPAARRLMQEHLEHVRSSVSDMPEDAPGRADARRLSNSISDLVEAAAQLPHEVPRLVPGQAAAAPAGARPPERPAKTGLHPATRQAIQVTVASVLAMVVGHALSADRWYWAVITTFVIFTRTRTLGDTLQRAWARVLGTVLGVVAGLLLAGLVSGHRTLELAGVFVCVFFGFYLIQISYAWMVFWFTTLICILYSLLGLFSPGLLYLRIEETVIGAGLGVLIAIILLPEGTTVHIHATARQVLAAVCDYLEEAVVNRSKDSDPDRLINTARTLDARLRDLRTAARPLNGRLVRFAPRTARTVHAVSELVLFVRHLALGKGVLQVNGETRELIREAGARLASNARALERALEKKEAPTLEPASPLLEKARKSLAGEETVRRGPASPPILLHWLARVDDTLHLIARTAGTFRGRPLPQRT</sequence>
<keyword evidence="2" id="KW-1003">Cell membrane</keyword>
<dbReference type="EMBL" id="QUMU01000003">
    <property type="protein sequence ID" value="REG34275.1"/>
    <property type="molecule type" value="Genomic_DNA"/>
</dbReference>
<dbReference type="AlphaFoldDB" id="A0AAC8Q5E8"/>
<feature type="transmembrane region" description="Helical" evidence="7">
    <location>
        <begin position="474"/>
        <end position="499"/>
    </location>
</feature>
<dbReference type="Proteomes" id="UP000035579">
    <property type="component" value="Chromosome"/>
</dbReference>
<evidence type="ECO:0000256" key="3">
    <source>
        <dbReference type="ARBA" id="ARBA00022692"/>
    </source>
</evidence>
<feature type="transmembrane region" description="Helical" evidence="7">
    <location>
        <begin position="424"/>
        <end position="445"/>
    </location>
</feature>
<evidence type="ECO:0000313" key="11">
    <source>
        <dbReference type="Proteomes" id="UP000035579"/>
    </source>
</evidence>
<proteinExistence type="inferred from homology"/>
<evidence type="ECO:0000313" key="9">
    <source>
        <dbReference type="EMBL" id="AKJ01459.1"/>
    </source>
</evidence>
<accession>A0AAC8Q5E8</accession>
<evidence type="ECO:0000313" key="10">
    <source>
        <dbReference type="EMBL" id="REG34275.1"/>
    </source>
</evidence>
<evidence type="ECO:0000313" key="12">
    <source>
        <dbReference type="Proteomes" id="UP000256345"/>
    </source>
</evidence>
<feature type="transmembrane region" description="Helical" evidence="7">
    <location>
        <begin position="129"/>
        <end position="149"/>
    </location>
</feature>
<dbReference type="RefSeq" id="WP_047856028.1">
    <property type="nucleotide sequence ID" value="NZ_CP011509.1"/>
</dbReference>
<gene>
    <name evidence="9" type="ORF">AA314_03085</name>
    <name evidence="10" type="ORF">ATI61_103168</name>
</gene>
<dbReference type="EMBL" id="CP011509">
    <property type="protein sequence ID" value="AKJ01459.1"/>
    <property type="molecule type" value="Genomic_DNA"/>
</dbReference>
<feature type="transmembrane region" description="Helical" evidence="7">
    <location>
        <begin position="104"/>
        <end position="122"/>
    </location>
</feature>
<feature type="transmembrane region" description="Helical" evidence="7">
    <location>
        <begin position="155"/>
        <end position="175"/>
    </location>
</feature>
<dbReference type="Proteomes" id="UP000256345">
    <property type="component" value="Unassembled WGS sequence"/>
</dbReference>
<keyword evidence="3 7" id="KW-0812">Transmembrane</keyword>
<dbReference type="Pfam" id="PF13515">
    <property type="entry name" value="FUSC_2"/>
    <property type="match status" value="1"/>
</dbReference>
<reference evidence="9 11" key="1">
    <citation type="submission" date="2015-05" db="EMBL/GenBank/DDBJ databases">
        <title>Genome assembly of Archangium gephyra DSM 2261.</title>
        <authorList>
            <person name="Sharma G."/>
            <person name="Subramanian S."/>
        </authorList>
    </citation>
    <scope>NUCLEOTIDE SEQUENCE [LARGE SCALE GENOMIC DNA]</scope>
    <source>
        <strain evidence="9 11">DSM 2261</strain>
    </source>
</reference>
<dbReference type="KEGG" id="age:AA314_03085"/>
<comment type="subcellular location">
    <subcellularLocation>
        <location evidence="1">Cell membrane</location>
        <topology evidence="1">Multi-pass membrane protein</topology>
    </subcellularLocation>
</comment>
<keyword evidence="5 7" id="KW-0472">Membrane</keyword>
<evidence type="ECO:0000259" key="8">
    <source>
        <dbReference type="Pfam" id="PF13515"/>
    </source>
</evidence>
<feature type="transmembrane region" description="Helical" evidence="7">
    <location>
        <begin position="378"/>
        <end position="394"/>
    </location>
</feature>
<keyword evidence="4 7" id="KW-1133">Transmembrane helix</keyword>
<organism evidence="9 11">
    <name type="scientific">Archangium gephyra</name>
    <dbReference type="NCBI Taxonomy" id="48"/>
    <lineage>
        <taxon>Bacteria</taxon>
        <taxon>Pseudomonadati</taxon>
        <taxon>Myxococcota</taxon>
        <taxon>Myxococcia</taxon>
        <taxon>Myxococcales</taxon>
        <taxon>Cystobacterineae</taxon>
        <taxon>Archangiaceae</taxon>
        <taxon>Archangium</taxon>
    </lineage>
</organism>
<reference evidence="10 12" key="2">
    <citation type="submission" date="2018-08" db="EMBL/GenBank/DDBJ databases">
        <title>Genomic Encyclopedia of Archaeal and Bacterial Type Strains, Phase II (KMG-II): from individual species to whole genera.</title>
        <authorList>
            <person name="Goeker M."/>
        </authorList>
    </citation>
    <scope>NUCLEOTIDE SEQUENCE [LARGE SCALE GENOMIC DNA]</scope>
    <source>
        <strain evidence="10 12">DSM 2261</strain>
    </source>
</reference>
<evidence type="ECO:0000256" key="5">
    <source>
        <dbReference type="ARBA" id="ARBA00023136"/>
    </source>
</evidence>
<evidence type="ECO:0000256" key="1">
    <source>
        <dbReference type="ARBA" id="ARBA00004651"/>
    </source>
</evidence>
<evidence type="ECO:0000256" key="4">
    <source>
        <dbReference type="ARBA" id="ARBA00022989"/>
    </source>
</evidence>
<dbReference type="PANTHER" id="PTHR30509:SF9">
    <property type="entry name" value="MULTIDRUG RESISTANCE PROTEIN MDTO"/>
    <property type="match status" value="1"/>
</dbReference>
<dbReference type="InterPro" id="IPR049453">
    <property type="entry name" value="Memb_transporter_dom"/>
</dbReference>
<evidence type="ECO:0000256" key="7">
    <source>
        <dbReference type="SAM" id="Phobius"/>
    </source>
</evidence>
<dbReference type="PANTHER" id="PTHR30509">
    <property type="entry name" value="P-HYDROXYBENZOIC ACID EFFLUX PUMP SUBUNIT-RELATED"/>
    <property type="match status" value="1"/>
</dbReference>
<feature type="transmembrane region" description="Helical" evidence="7">
    <location>
        <begin position="33"/>
        <end position="52"/>
    </location>
</feature>
<evidence type="ECO:0000256" key="2">
    <source>
        <dbReference type="ARBA" id="ARBA00022475"/>
    </source>
</evidence>
<evidence type="ECO:0000256" key="6">
    <source>
        <dbReference type="ARBA" id="ARBA00043993"/>
    </source>
</evidence>
<protein>
    <submittedName>
        <fullName evidence="9">Integral membrane protein</fullName>
    </submittedName>
    <submittedName>
        <fullName evidence="10">Membrane protein YccC</fullName>
    </submittedName>
</protein>
<dbReference type="GO" id="GO:0005886">
    <property type="term" value="C:plasma membrane"/>
    <property type="evidence" value="ECO:0007669"/>
    <property type="project" value="UniProtKB-SubCell"/>
</dbReference>
<feature type="transmembrane region" description="Helical" evidence="7">
    <location>
        <begin position="505"/>
        <end position="523"/>
    </location>
</feature>
<comment type="similarity">
    <text evidence="6">Belongs to the YccS/YhfK family.</text>
</comment>
<feature type="transmembrane region" description="Helical" evidence="7">
    <location>
        <begin position="451"/>
        <end position="467"/>
    </location>
</feature>